<reference evidence="1 2" key="1">
    <citation type="journal article" date="2014" name="Genome Announc.">
        <title>Whole-Genome Sequence of Serratia symbiotica Strain CWBI-2.3T, a Free-Living Symbiont of the Black Bean Aphid Aphis fabae.</title>
        <authorList>
            <person name="Foray V."/>
            <person name="Grigorescu A.S."/>
            <person name="Sabri A."/>
            <person name="Haubruge E."/>
            <person name="Lognay G."/>
            <person name="Francis F."/>
            <person name="Fauconnier M.L."/>
            <person name="Hance T."/>
            <person name="Thonart P."/>
        </authorList>
    </citation>
    <scope>NUCLEOTIDE SEQUENCE [LARGE SCALE GENOMIC DNA]</scope>
    <source>
        <strain evidence="1">CWBI-2.3</strain>
    </source>
</reference>
<dbReference type="Proteomes" id="UP000042738">
    <property type="component" value="Chromosome"/>
</dbReference>
<name>A0A068YZ52_9GAMM</name>
<dbReference type="InterPro" id="IPR009678">
    <property type="entry name" value="Phage_tail_completion_R"/>
</dbReference>
<accession>A0A068YZ52</accession>
<dbReference type="AlphaFoldDB" id="A0A068YZ52"/>
<gene>
    <name evidence="1" type="ORF">SYMBAF_00240</name>
</gene>
<evidence type="ECO:0000313" key="1">
    <source>
        <dbReference type="EMBL" id="QLH61674.1"/>
    </source>
</evidence>
<dbReference type="Pfam" id="PF06891">
    <property type="entry name" value="P2_Phage_GpR"/>
    <property type="match status" value="1"/>
</dbReference>
<dbReference type="GeneID" id="93734957"/>
<protein>
    <submittedName>
        <fullName evidence="1">Phage tail protein</fullName>
    </submittedName>
</protein>
<evidence type="ECO:0000313" key="2">
    <source>
        <dbReference type="Proteomes" id="UP000042738"/>
    </source>
</evidence>
<proteinExistence type="predicted"/>
<dbReference type="RefSeq" id="WP_040264578.1">
    <property type="nucleotide sequence ID" value="NZ_CP050855.1"/>
</dbReference>
<organism evidence="1 2">
    <name type="scientific">Serratia symbiotica</name>
    <dbReference type="NCBI Taxonomy" id="138074"/>
    <lineage>
        <taxon>Bacteria</taxon>
        <taxon>Pseudomonadati</taxon>
        <taxon>Pseudomonadota</taxon>
        <taxon>Gammaproteobacteria</taxon>
        <taxon>Enterobacterales</taxon>
        <taxon>Yersiniaceae</taxon>
        <taxon>Serratia</taxon>
    </lineage>
</organism>
<sequence>MLKADSLRETLTRANKWCRANPEAFTVFVEEGNIETTGETPSFMYRYTLVLFVMNFAGDIDDFTLPLMAWLWHNQPDLLLNPEKNRGIKFTTLINNDDTADILFEMPIRERVRVTLDENGIPRAEHLPEPKPRIVSDGDDWRGIFDAVTWEADAHE</sequence>
<dbReference type="EMBL" id="CP050855">
    <property type="protein sequence ID" value="QLH61674.1"/>
    <property type="molecule type" value="Genomic_DNA"/>
</dbReference>
<dbReference type="STRING" id="138074.SYMBAF_160362"/>